<sequence length="336" mass="38579">MKLTWRAITEDDPGPKWAGLFREYWPDYHRWWAREGAEARPGFLDSHKALRAHMPELLPLYDQLVELAGGTDHAARFLSFYCPPPYLSSCSQAIWPGAEPVMVRNYDYSPKAFDSLTLRTKWQGRAVMGTSDGLWGLVDGINDAGLAVSLTFGGRRVVGDGFGVPLILRYVLQTCETAEEAGRVLARVPTHMSYNVTVLDRRRKFLTALMAPDRPAVITHQAVATNHQERVEWASHARFTATVERERYLLQRLTLHVEEEEKFIGAFLRPPLYSTRFDQGFGTLYTAVFRPRRLQMEMRWPRARWPLDLHDFREDTRIIYTPEGKAKVEEPADSPD</sequence>
<keyword evidence="3" id="KW-1185">Reference proteome</keyword>
<dbReference type="Gene3D" id="3.60.60.10">
    <property type="entry name" value="Penicillin V Acylase, Chain A"/>
    <property type="match status" value="1"/>
</dbReference>
<dbReference type="AlphaFoldDB" id="A0A1N7GAR3"/>
<dbReference type="RefSeq" id="WP_170846528.1">
    <property type="nucleotide sequence ID" value="NZ_FOAC01000001.1"/>
</dbReference>
<proteinExistence type="predicted"/>
<dbReference type="GO" id="GO:0016787">
    <property type="term" value="F:hydrolase activity"/>
    <property type="evidence" value="ECO:0007669"/>
    <property type="project" value="UniProtKB-KW"/>
</dbReference>
<evidence type="ECO:0000259" key="1">
    <source>
        <dbReference type="Pfam" id="PF03417"/>
    </source>
</evidence>
<organism evidence="2 3">
    <name type="scientific">Roseovarius nanhaiticus</name>
    <dbReference type="NCBI Taxonomy" id="573024"/>
    <lineage>
        <taxon>Bacteria</taxon>
        <taxon>Pseudomonadati</taxon>
        <taxon>Pseudomonadota</taxon>
        <taxon>Alphaproteobacteria</taxon>
        <taxon>Rhodobacterales</taxon>
        <taxon>Roseobacteraceae</taxon>
        <taxon>Roseovarius</taxon>
    </lineage>
</organism>
<feature type="domain" description="Peptidase C45 hydrolase" evidence="1">
    <location>
        <begin position="100"/>
        <end position="304"/>
    </location>
</feature>
<name>A0A1N7GAR3_9RHOB</name>
<evidence type="ECO:0000313" key="2">
    <source>
        <dbReference type="EMBL" id="SIS09675.1"/>
    </source>
</evidence>
<dbReference type="SUPFAM" id="SSF56235">
    <property type="entry name" value="N-terminal nucleophile aminohydrolases (Ntn hydrolases)"/>
    <property type="match status" value="1"/>
</dbReference>
<gene>
    <name evidence="2" type="ORF">SAMN05421666_1847</name>
</gene>
<dbReference type="Proteomes" id="UP000186019">
    <property type="component" value="Unassembled WGS sequence"/>
</dbReference>
<dbReference type="NCBIfam" id="NF040521">
    <property type="entry name" value="C45_proenzyme"/>
    <property type="match status" value="1"/>
</dbReference>
<evidence type="ECO:0000313" key="3">
    <source>
        <dbReference type="Proteomes" id="UP000186019"/>
    </source>
</evidence>
<dbReference type="STRING" id="573024.SAMN05216208_0289"/>
<dbReference type="EMBL" id="FTNV01000001">
    <property type="protein sequence ID" value="SIS09675.1"/>
    <property type="molecule type" value="Genomic_DNA"/>
</dbReference>
<dbReference type="InterPro" id="IPR029055">
    <property type="entry name" value="Ntn_hydrolases_N"/>
</dbReference>
<accession>A0A1N7GAR3</accession>
<dbReference type="InterPro" id="IPR047794">
    <property type="entry name" value="C45_proenzyme-like"/>
</dbReference>
<protein>
    <submittedName>
        <fullName evidence="2">Predicted choloylglycine hydrolase</fullName>
    </submittedName>
</protein>
<reference evidence="2 3" key="1">
    <citation type="submission" date="2017-01" db="EMBL/GenBank/DDBJ databases">
        <authorList>
            <person name="Mah S.A."/>
            <person name="Swanson W.J."/>
            <person name="Moy G.W."/>
            <person name="Vacquier V.D."/>
        </authorList>
    </citation>
    <scope>NUCLEOTIDE SEQUENCE [LARGE SCALE GENOMIC DNA]</scope>
    <source>
        <strain evidence="2 3">DSM 29590</strain>
    </source>
</reference>
<dbReference type="Pfam" id="PF03417">
    <property type="entry name" value="AAT"/>
    <property type="match status" value="1"/>
</dbReference>
<dbReference type="InterPro" id="IPR005079">
    <property type="entry name" value="Peptidase_C45_hydrolase"/>
</dbReference>
<keyword evidence="2" id="KW-0378">Hydrolase</keyword>